<evidence type="ECO:0000313" key="3">
    <source>
        <dbReference type="Proteomes" id="UP001304895"/>
    </source>
</evidence>
<gene>
    <name evidence="2" type="ORF">BT67DRAFT_443161</name>
</gene>
<feature type="compositionally biased region" description="Low complexity" evidence="1">
    <location>
        <begin position="337"/>
        <end position="351"/>
    </location>
</feature>
<name>A0AAN6UI94_9PEZI</name>
<feature type="compositionally biased region" description="Pro residues" evidence="1">
    <location>
        <begin position="195"/>
        <end position="206"/>
    </location>
</feature>
<protein>
    <submittedName>
        <fullName evidence="2">Uncharacterized protein</fullName>
    </submittedName>
</protein>
<accession>A0AAN6UI94</accession>
<keyword evidence="3" id="KW-1185">Reference proteome</keyword>
<feature type="compositionally biased region" description="Polar residues" evidence="1">
    <location>
        <begin position="326"/>
        <end position="336"/>
    </location>
</feature>
<reference evidence="2" key="1">
    <citation type="journal article" date="2023" name="Mol. Phylogenet. Evol.">
        <title>Genome-scale phylogeny and comparative genomics of the fungal order Sordariales.</title>
        <authorList>
            <person name="Hensen N."/>
            <person name="Bonometti L."/>
            <person name="Westerberg I."/>
            <person name="Brannstrom I.O."/>
            <person name="Guillou S."/>
            <person name="Cros-Aarteil S."/>
            <person name="Calhoun S."/>
            <person name="Haridas S."/>
            <person name="Kuo A."/>
            <person name="Mondo S."/>
            <person name="Pangilinan J."/>
            <person name="Riley R."/>
            <person name="LaButti K."/>
            <person name="Andreopoulos B."/>
            <person name="Lipzen A."/>
            <person name="Chen C."/>
            <person name="Yan M."/>
            <person name="Daum C."/>
            <person name="Ng V."/>
            <person name="Clum A."/>
            <person name="Steindorff A."/>
            <person name="Ohm R.A."/>
            <person name="Martin F."/>
            <person name="Silar P."/>
            <person name="Natvig D.O."/>
            <person name="Lalanne C."/>
            <person name="Gautier V."/>
            <person name="Ament-Velasquez S.L."/>
            <person name="Kruys A."/>
            <person name="Hutchinson M.I."/>
            <person name="Powell A.J."/>
            <person name="Barry K."/>
            <person name="Miller A.N."/>
            <person name="Grigoriev I.V."/>
            <person name="Debuchy R."/>
            <person name="Gladieux P."/>
            <person name="Hiltunen Thoren M."/>
            <person name="Johannesson H."/>
        </authorList>
    </citation>
    <scope>NUCLEOTIDE SEQUENCE</scope>
    <source>
        <strain evidence="2">CBS 123565</strain>
    </source>
</reference>
<comment type="caution">
    <text evidence="2">The sequence shown here is derived from an EMBL/GenBank/DDBJ whole genome shotgun (WGS) entry which is preliminary data.</text>
</comment>
<feature type="region of interest" description="Disordered" evidence="1">
    <location>
        <begin position="1"/>
        <end position="412"/>
    </location>
</feature>
<evidence type="ECO:0000256" key="1">
    <source>
        <dbReference type="SAM" id="MobiDB-lite"/>
    </source>
</evidence>
<feature type="compositionally biased region" description="Low complexity" evidence="1">
    <location>
        <begin position="374"/>
        <end position="397"/>
    </location>
</feature>
<evidence type="ECO:0000313" key="2">
    <source>
        <dbReference type="EMBL" id="KAK4133249.1"/>
    </source>
</evidence>
<feature type="compositionally biased region" description="Polar residues" evidence="1">
    <location>
        <begin position="76"/>
        <end position="89"/>
    </location>
</feature>
<sequence length="412" mass="42889">MEPKQKKESEESDNSHPSSGSGCTRGGSLDSPTLPRAPTPEACDAQTPVPSSALIASSSSSTSGSFSNRSTSCSSLISPLTLSQLTPNSGPELATADADPGRPRDSAQPQAESLERQSAPPSLDVPRHVPQIDASQNDSRRPEGQRASTLPSRPGRRPIPSSLSPASGPVDHPSQPNPSVLDAALRRATGRSPRAPGPLDTPPVRPGPRGVPRALPPRQLLEPVNHPSQPRQEDSDRLASRGLGEEQNESGWFAPRQLSFLSMETDEEAASTPTTAERLSGGPPPNLPPTLRRASPPGHGRPFFCASGIPSEPMRARLRGGPSVRETITSTNPQNQGGPSSSASTAAAGSSMPPPLPETGMRAALRRPARPDYVVGSTSPSSASVSGESSVSAVFSEDINDPDRPVSPMTPP</sequence>
<feature type="compositionally biased region" description="Low complexity" evidence="1">
    <location>
        <begin position="51"/>
        <end position="75"/>
    </location>
</feature>
<dbReference type="AlphaFoldDB" id="A0AAN6UI94"/>
<organism evidence="2 3">
    <name type="scientific">Trichocladium antarcticum</name>
    <dbReference type="NCBI Taxonomy" id="1450529"/>
    <lineage>
        <taxon>Eukaryota</taxon>
        <taxon>Fungi</taxon>
        <taxon>Dikarya</taxon>
        <taxon>Ascomycota</taxon>
        <taxon>Pezizomycotina</taxon>
        <taxon>Sordariomycetes</taxon>
        <taxon>Sordariomycetidae</taxon>
        <taxon>Sordariales</taxon>
        <taxon>Chaetomiaceae</taxon>
        <taxon>Trichocladium</taxon>
    </lineage>
</organism>
<dbReference type="Proteomes" id="UP001304895">
    <property type="component" value="Unassembled WGS sequence"/>
</dbReference>
<feature type="compositionally biased region" description="Low complexity" evidence="1">
    <location>
        <begin position="207"/>
        <end position="218"/>
    </location>
</feature>
<dbReference type="EMBL" id="MU853413">
    <property type="protein sequence ID" value="KAK4133249.1"/>
    <property type="molecule type" value="Genomic_DNA"/>
</dbReference>
<reference evidence="2" key="2">
    <citation type="submission" date="2023-05" db="EMBL/GenBank/DDBJ databases">
        <authorList>
            <consortium name="Lawrence Berkeley National Laboratory"/>
            <person name="Steindorff A."/>
            <person name="Hensen N."/>
            <person name="Bonometti L."/>
            <person name="Westerberg I."/>
            <person name="Brannstrom I.O."/>
            <person name="Guillou S."/>
            <person name="Cros-Aarteil S."/>
            <person name="Calhoun S."/>
            <person name="Haridas S."/>
            <person name="Kuo A."/>
            <person name="Mondo S."/>
            <person name="Pangilinan J."/>
            <person name="Riley R."/>
            <person name="Labutti K."/>
            <person name="Andreopoulos B."/>
            <person name="Lipzen A."/>
            <person name="Chen C."/>
            <person name="Yanf M."/>
            <person name="Daum C."/>
            <person name="Ng V."/>
            <person name="Clum A."/>
            <person name="Ohm R."/>
            <person name="Martin F."/>
            <person name="Silar P."/>
            <person name="Natvig D."/>
            <person name="Lalanne C."/>
            <person name="Gautier V."/>
            <person name="Ament-Velasquez S.L."/>
            <person name="Kruys A."/>
            <person name="Hutchinson M.I."/>
            <person name="Powell A.J."/>
            <person name="Barry K."/>
            <person name="Miller A.N."/>
            <person name="Grigoriev I.V."/>
            <person name="Debuchy R."/>
            <person name="Gladieux P."/>
            <person name="Thoren M.H."/>
            <person name="Johannesson H."/>
        </authorList>
    </citation>
    <scope>NUCLEOTIDE SEQUENCE</scope>
    <source>
        <strain evidence="2">CBS 123565</strain>
    </source>
</reference>
<proteinExistence type="predicted"/>